<evidence type="ECO:0000313" key="2">
    <source>
        <dbReference type="RefSeq" id="XP_021842893.1"/>
    </source>
</evidence>
<gene>
    <name evidence="2" type="primary">LOC110782927</name>
</gene>
<proteinExistence type="predicted"/>
<evidence type="ECO:0000313" key="1">
    <source>
        <dbReference type="Proteomes" id="UP000813463"/>
    </source>
</evidence>
<accession>A0A9R0I5B1</accession>
<dbReference type="KEGG" id="soe:110782927"/>
<dbReference type="GeneID" id="110782927"/>
<dbReference type="AlphaFoldDB" id="A0A9R0I5B1"/>
<name>A0A9R0I5B1_SPIOL</name>
<sequence>MGLMYNILACSALFLWKSFMKRSSHVSNIEFSHIAKPQLTELRLERPENLIEKVLLPKNGICFFLHSKQKAKTRKYEGGSQGGIHHSLQGFKTLMWTSGKLVIPHVKYLLSRIEKRQSKLE</sequence>
<dbReference type="Proteomes" id="UP000813463">
    <property type="component" value="Chromosome 1"/>
</dbReference>
<protein>
    <submittedName>
        <fullName evidence="2">Uncharacterized protein</fullName>
    </submittedName>
</protein>
<reference evidence="2" key="2">
    <citation type="submission" date="2025-08" db="UniProtKB">
        <authorList>
            <consortium name="RefSeq"/>
        </authorList>
    </citation>
    <scope>IDENTIFICATION</scope>
    <source>
        <tissue evidence="2">Leaf</tissue>
    </source>
</reference>
<dbReference type="RefSeq" id="XP_021842893.1">
    <property type="nucleotide sequence ID" value="XM_021987201.2"/>
</dbReference>
<reference evidence="1" key="1">
    <citation type="journal article" date="2021" name="Nat. Commun.">
        <title>Genomic analyses provide insights into spinach domestication and the genetic basis of agronomic traits.</title>
        <authorList>
            <person name="Cai X."/>
            <person name="Sun X."/>
            <person name="Xu C."/>
            <person name="Sun H."/>
            <person name="Wang X."/>
            <person name="Ge C."/>
            <person name="Zhang Z."/>
            <person name="Wang Q."/>
            <person name="Fei Z."/>
            <person name="Jiao C."/>
            <person name="Wang Q."/>
        </authorList>
    </citation>
    <scope>NUCLEOTIDE SEQUENCE [LARGE SCALE GENOMIC DNA]</scope>
    <source>
        <strain evidence="1">cv. Varoflay</strain>
    </source>
</reference>
<organism evidence="1 2">
    <name type="scientific">Spinacia oleracea</name>
    <name type="common">Spinach</name>
    <dbReference type="NCBI Taxonomy" id="3562"/>
    <lineage>
        <taxon>Eukaryota</taxon>
        <taxon>Viridiplantae</taxon>
        <taxon>Streptophyta</taxon>
        <taxon>Embryophyta</taxon>
        <taxon>Tracheophyta</taxon>
        <taxon>Spermatophyta</taxon>
        <taxon>Magnoliopsida</taxon>
        <taxon>eudicotyledons</taxon>
        <taxon>Gunneridae</taxon>
        <taxon>Pentapetalae</taxon>
        <taxon>Caryophyllales</taxon>
        <taxon>Chenopodiaceae</taxon>
        <taxon>Chenopodioideae</taxon>
        <taxon>Anserineae</taxon>
        <taxon>Spinacia</taxon>
    </lineage>
</organism>
<keyword evidence="1" id="KW-1185">Reference proteome</keyword>